<proteinExistence type="predicted"/>
<keyword evidence="2" id="KW-1185">Reference proteome</keyword>
<evidence type="ECO:0000313" key="1">
    <source>
        <dbReference type="EMBL" id="GHI33400.1"/>
    </source>
</evidence>
<evidence type="ECO:0000313" key="2">
    <source>
        <dbReference type="Proteomes" id="UP001052655"/>
    </source>
</evidence>
<reference evidence="1" key="1">
    <citation type="submission" date="2024-05" db="EMBL/GenBank/DDBJ databases">
        <title>Whole genome shotgun sequence of Streptomyces daghestanicus NBRC 12762.</title>
        <authorList>
            <person name="Komaki H."/>
            <person name="Tamura T."/>
        </authorList>
    </citation>
    <scope>NUCLEOTIDE SEQUENCE</scope>
    <source>
        <strain evidence="1">NBRC 12762</strain>
    </source>
</reference>
<organism evidence="1 2">
    <name type="scientific">Streptomyces daghestanicus</name>
    <dbReference type="NCBI Taxonomy" id="66885"/>
    <lineage>
        <taxon>Bacteria</taxon>
        <taxon>Bacillati</taxon>
        <taxon>Actinomycetota</taxon>
        <taxon>Actinomycetes</taxon>
        <taxon>Kitasatosporales</taxon>
        <taxon>Streptomycetaceae</taxon>
        <taxon>Streptomyces</taxon>
    </lineage>
</organism>
<dbReference type="Proteomes" id="UP001052655">
    <property type="component" value="Unassembled WGS sequence"/>
</dbReference>
<name>A0ABQ3Q807_9ACTN</name>
<dbReference type="RefSeq" id="WP_190078593.1">
    <property type="nucleotide sequence ID" value="NZ_BMTC01000048.1"/>
</dbReference>
<accession>A0ABQ3Q807</accession>
<dbReference type="EMBL" id="BNDX01000013">
    <property type="protein sequence ID" value="GHI33400.1"/>
    <property type="molecule type" value="Genomic_DNA"/>
</dbReference>
<sequence length="152" mass="17763">MAIINRVLEGSVRVDGRDAETVGSDEFIHEDRPFKKRILENQDTFIPEVQRYAWGGECRVEIDMHAWLHAKETHDSAMHIWGDTRFYEGDSEDTGELEDQEHFDFWVPRSVQEETPAIVNVVDLVHPEHVGQDDWARVTFALFNRKPQDEED</sequence>
<gene>
    <name evidence="1" type="ORF">Sdagh_51300</name>
</gene>
<comment type="caution">
    <text evidence="1">The sequence shown here is derived from an EMBL/GenBank/DDBJ whole genome shotgun (WGS) entry which is preliminary data.</text>
</comment>
<protein>
    <submittedName>
        <fullName evidence="1">Uncharacterized protein</fullName>
    </submittedName>
</protein>